<sequence length="88" mass="9270">MSCFTLDAAMLSKPKALTSRHFKRAGAYPPVTLPVLLSIALHCTRNSLSSAKQRPLGEEGAVRGWDVDSEKLGGGSTARAPAASSPFQ</sequence>
<gene>
    <name evidence="2" type="ORF">JZ751_014359</name>
</gene>
<comment type="caution">
    <text evidence="2">The sequence shown here is derived from an EMBL/GenBank/DDBJ whole genome shotgun (WGS) entry which is preliminary data.</text>
</comment>
<accession>A0A8T2P153</accession>
<dbReference type="AlphaFoldDB" id="A0A8T2P153"/>
<organism evidence="2 3">
    <name type="scientific">Albula glossodonta</name>
    <name type="common">roundjaw bonefish</name>
    <dbReference type="NCBI Taxonomy" id="121402"/>
    <lineage>
        <taxon>Eukaryota</taxon>
        <taxon>Metazoa</taxon>
        <taxon>Chordata</taxon>
        <taxon>Craniata</taxon>
        <taxon>Vertebrata</taxon>
        <taxon>Euteleostomi</taxon>
        <taxon>Actinopterygii</taxon>
        <taxon>Neopterygii</taxon>
        <taxon>Teleostei</taxon>
        <taxon>Albuliformes</taxon>
        <taxon>Albulidae</taxon>
        <taxon>Albula</taxon>
    </lineage>
</organism>
<evidence type="ECO:0000313" key="3">
    <source>
        <dbReference type="Proteomes" id="UP000824540"/>
    </source>
</evidence>
<dbReference type="EMBL" id="JAFBMS010000024">
    <property type="protein sequence ID" value="KAG9343378.1"/>
    <property type="molecule type" value="Genomic_DNA"/>
</dbReference>
<dbReference type="Proteomes" id="UP000824540">
    <property type="component" value="Unassembled WGS sequence"/>
</dbReference>
<feature type="compositionally biased region" description="Basic and acidic residues" evidence="1">
    <location>
        <begin position="55"/>
        <end position="71"/>
    </location>
</feature>
<protein>
    <submittedName>
        <fullName evidence="2">Uncharacterized protein</fullName>
    </submittedName>
</protein>
<proteinExistence type="predicted"/>
<name>A0A8T2P153_9TELE</name>
<reference evidence="2" key="1">
    <citation type="thesis" date="2021" institute="BYU ScholarsArchive" country="Provo, UT, USA">
        <title>Applications of and Algorithms for Genome Assembly and Genomic Analyses with an Emphasis on Marine Teleosts.</title>
        <authorList>
            <person name="Pickett B.D."/>
        </authorList>
    </citation>
    <scope>NUCLEOTIDE SEQUENCE</scope>
    <source>
        <strain evidence="2">HI-2016</strain>
    </source>
</reference>
<evidence type="ECO:0000313" key="2">
    <source>
        <dbReference type="EMBL" id="KAG9343378.1"/>
    </source>
</evidence>
<evidence type="ECO:0000256" key="1">
    <source>
        <dbReference type="SAM" id="MobiDB-lite"/>
    </source>
</evidence>
<feature type="region of interest" description="Disordered" evidence="1">
    <location>
        <begin position="49"/>
        <end position="88"/>
    </location>
</feature>
<keyword evidence="3" id="KW-1185">Reference proteome</keyword>